<protein>
    <submittedName>
        <fullName evidence="1">Uncharacterized protein</fullName>
    </submittedName>
</protein>
<dbReference type="EMBL" id="MKVH01000009">
    <property type="protein sequence ID" value="OJX59735.1"/>
    <property type="molecule type" value="Genomic_DNA"/>
</dbReference>
<dbReference type="Proteomes" id="UP000184233">
    <property type="component" value="Unassembled WGS sequence"/>
</dbReference>
<organism evidence="1 2">
    <name type="scientific">Candidatus Kapaibacterium thiocyanatum</name>
    <dbReference type="NCBI Taxonomy" id="1895771"/>
    <lineage>
        <taxon>Bacteria</taxon>
        <taxon>Pseudomonadati</taxon>
        <taxon>Candidatus Kapaibacteriota</taxon>
        <taxon>Candidatus Kapaibacteriia</taxon>
        <taxon>Candidatus Kapaibacteriales</taxon>
        <taxon>Candidatus Kapaibacteriaceae</taxon>
        <taxon>Candidatus Kapaibacterium</taxon>
    </lineage>
</organism>
<reference evidence="1 2" key="1">
    <citation type="submission" date="2016-09" db="EMBL/GenBank/DDBJ databases">
        <title>Genome-resolved meta-omics ties microbial dynamics to process performance in biotechnology for thiocyanate degradation.</title>
        <authorList>
            <person name="Kantor R.S."/>
            <person name="Huddy R.J."/>
            <person name="Iyer R."/>
            <person name="Thomas B.C."/>
            <person name="Brown C.T."/>
            <person name="Anantharaman K."/>
            <person name="Tringe S."/>
            <person name="Hettich R.L."/>
            <person name="Harrison S.T."/>
            <person name="Banfield J.F."/>
        </authorList>
    </citation>
    <scope>NUCLEOTIDE SEQUENCE [LARGE SCALE GENOMIC DNA]</scope>
    <source>
        <strain evidence="1">59-99</strain>
    </source>
</reference>
<comment type="caution">
    <text evidence="1">The sequence shown here is derived from an EMBL/GenBank/DDBJ whole genome shotgun (WGS) entry which is preliminary data.</text>
</comment>
<dbReference type="STRING" id="1895771.BGO89_05840"/>
<evidence type="ECO:0000313" key="2">
    <source>
        <dbReference type="Proteomes" id="UP000184233"/>
    </source>
</evidence>
<evidence type="ECO:0000313" key="1">
    <source>
        <dbReference type="EMBL" id="OJX59735.1"/>
    </source>
</evidence>
<name>A0A1M3L395_9BACT</name>
<gene>
    <name evidence="1" type="ORF">BGO89_05840</name>
</gene>
<dbReference type="AlphaFoldDB" id="A0A1M3L395"/>
<sequence length="305" mass="33796">MMNALRATLLVLVVTIGATLTSTAQIYPQRGFRTEPLGKDTLCFRYKFVAGDTLVYYSEAHDSIMMKGAPILLKNRRQSVTITCDSVTGDEHYNLTIVLTSSEERQREGGNDAVSRRTTSPWIGRKAHIVIDSLGNRIGTSVDDETRAAFTPGGAFQPLILPVLHESCGRQNQSWIAQDTTLLVENGVPEPVYGFMTLWRVIDALDTLGRHFRQIQYSQSGIGSATLSSGDVNVRLEGVVAAYGKLTLDNALLVPYHLFATSENKLKIMTAGSSEQEGRHLTAVNYHLVELRSPHAERRFTNDRR</sequence>
<accession>A0A1M3L395</accession>
<proteinExistence type="predicted"/>